<keyword evidence="8" id="KW-1185">Reference proteome</keyword>
<protein>
    <submittedName>
        <fullName evidence="7">Myosin-binding protein 7</fullName>
    </submittedName>
</protein>
<dbReference type="AlphaFoldDB" id="A0A833RAR4"/>
<keyword evidence="4" id="KW-0472">Membrane</keyword>
<keyword evidence="3" id="KW-1133">Transmembrane helix</keyword>
<dbReference type="PROSITE" id="PS51775">
    <property type="entry name" value="GTD_BINDING"/>
    <property type="match status" value="1"/>
</dbReference>
<proteinExistence type="predicted"/>
<evidence type="ECO:0000256" key="1">
    <source>
        <dbReference type="ARBA" id="ARBA00004370"/>
    </source>
</evidence>
<sequence>MSEDDVQILRKALENQQITVQKLQVELDEERKAAASGAEEALSMILRLQGEKSTQKMESLHYKRMVEEKLQHNEEAMAVMREIIFLKDTETEALRYQIDVCKSKLLSLCLEGGSFPWLSGYISGKGEHNLGRKNISLPSIRFEELCREIDDLKQGNAGSFFDTKTYKERKLDNLFRSKSSMKEICSVSDGSKSESYDSEGDFSPLKLHCGEIPFLTPQKKCPRRTSSLALLHDSCTETESTNNPQGIFEIPESLKGKREYNLNSGNEERVQKSMTKSDCEHDKVSTGCVEIEMRKMRESDSVALKKQMELLAEIRNKINALESHILQRDGRIEEESSDRHKQMTASCMPQLREPSTNQLDDQLISYYMEVFVL</sequence>
<feature type="domain" description="GTD-binding" evidence="6">
    <location>
        <begin position="4"/>
        <end position="102"/>
    </location>
</feature>
<keyword evidence="2" id="KW-0812">Transmembrane</keyword>
<evidence type="ECO:0000256" key="5">
    <source>
        <dbReference type="SAM" id="Coils"/>
    </source>
</evidence>
<organism evidence="7 8">
    <name type="scientific">Carex littledalei</name>
    <dbReference type="NCBI Taxonomy" id="544730"/>
    <lineage>
        <taxon>Eukaryota</taxon>
        <taxon>Viridiplantae</taxon>
        <taxon>Streptophyta</taxon>
        <taxon>Embryophyta</taxon>
        <taxon>Tracheophyta</taxon>
        <taxon>Spermatophyta</taxon>
        <taxon>Magnoliopsida</taxon>
        <taxon>Liliopsida</taxon>
        <taxon>Poales</taxon>
        <taxon>Cyperaceae</taxon>
        <taxon>Cyperoideae</taxon>
        <taxon>Cariceae</taxon>
        <taxon>Carex</taxon>
        <taxon>Carex subgen. Euthyceras</taxon>
    </lineage>
</organism>
<keyword evidence="5" id="KW-0175">Coiled coil</keyword>
<evidence type="ECO:0000256" key="2">
    <source>
        <dbReference type="ARBA" id="ARBA00022692"/>
    </source>
</evidence>
<dbReference type="GO" id="GO:0080115">
    <property type="term" value="F:myosin XI tail binding"/>
    <property type="evidence" value="ECO:0007669"/>
    <property type="project" value="UniProtKB-ARBA"/>
</dbReference>
<dbReference type="Proteomes" id="UP000623129">
    <property type="component" value="Unassembled WGS sequence"/>
</dbReference>
<name>A0A833RAR4_9POAL</name>
<evidence type="ECO:0000313" key="7">
    <source>
        <dbReference type="EMBL" id="KAF3337937.1"/>
    </source>
</evidence>
<comment type="subcellular location">
    <subcellularLocation>
        <location evidence="1">Membrane</location>
    </subcellularLocation>
</comment>
<gene>
    <name evidence="7" type="ORF">FCM35_KLT18524</name>
</gene>
<feature type="coiled-coil region" evidence="5">
    <location>
        <begin position="6"/>
        <end position="40"/>
    </location>
</feature>
<evidence type="ECO:0000259" key="6">
    <source>
        <dbReference type="PROSITE" id="PS51775"/>
    </source>
</evidence>
<reference evidence="7" key="1">
    <citation type="submission" date="2020-01" db="EMBL/GenBank/DDBJ databases">
        <title>Genome sequence of Kobresia littledalei, the first chromosome-level genome in the family Cyperaceae.</title>
        <authorList>
            <person name="Qu G."/>
        </authorList>
    </citation>
    <scope>NUCLEOTIDE SEQUENCE</scope>
    <source>
        <strain evidence="7">C.B.Clarke</strain>
        <tissue evidence="7">Leaf</tissue>
    </source>
</reference>
<dbReference type="EMBL" id="SWLB01000006">
    <property type="protein sequence ID" value="KAF3337937.1"/>
    <property type="molecule type" value="Genomic_DNA"/>
</dbReference>
<dbReference type="InterPro" id="IPR007656">
    <property type="entry name" value="GTD-bd"/>
</dbReference>
<dbReference type="OrthoDB" id="609444at2759"/>
<dbReference type="PANTHER" id="PTHR31422">
    <property type="entry name" value="BNAANNG28530D PROTEIN"/>
    <property type="match status" value="1"/>
</dbReference>
<dbReference type="Pfam" id="PF04576">
    <property type="entry name" value="Zein-binding"/>
    <property type="match status" value="1"/>
</dbReference>
<evidence type="ECO:0000256" key="4">
    <source>
        <dbReference type="ARBA" id="ARBA00023136"/>
    </source>
</evidence>
<accession>A0A833RAR4</accession>
<dbReference type="GO" id="GO:0016020">
    <property type="term" value="C:membrane"/>
    <property type="evidence" value="ECO:0007669"/>
    <property type="project" value="UniProtKB-SubCell"/>
</dbReference>
<comment type="caution">
    <text evidence="7">The sequence shown here is derived from an EMBL/GenBank/DDBJ whole genome shotgun (WGS) entry which is preliminary data.</text>
</comment>
<evidence type="ECO:0000256" key="3">
    <source>
        <dbReference type="ARBA" id="ARBA00022989"/>
    </source>
</evidence>
<dbReference type="PANTHER" id="PTHR31422:SF17">
    <property type="entry name" value="OS08G0269000 PROTEIN"/>
    <property type="match status" value="1"/>
</dbReference>
<evidence type="ECO:0000313" key="8">
    <source>
        <dbReference type="Proteomes" id="UP000623129"/>
    </source>
</evidence>